<reference evidence="1" key="1">
    <citation type="submission" date="2019-11" db="EMBL/GenBank/DDBJ databases">
        <authorList>
            <person name="Feng L."/>
        </authorList>
    </citation>
    <scope>NUCLEOTIDE SEQUENCE</scope>
    <source>
        <strain evidence="1">CsymbiosumLFYP84</strain>
    </source>
</reference>
<gene>
    <name evidence="1" type="ORF">CSLFYP84_02196</name>
</gene>
<name>A0A6N3EN93_CLOSY</name>
<sequence>MDISKIICESLDESVKEVADGKFKNYCNVDDEEVSESGKQNAMLMNYSAILLRSYHNELKRILANQGIDI</sequence>
<dbReference type="RefSeq" id="WP_156684668.1">
    <property type="nucleotide sequence ID" value="NZ_CACRUA010000026.1"/>
</dbReference>
<organism evidence="1">
    <name type="scientific">Clostridium symbiosum</name>
    <name type="common">Bacteroides symbiosus</name>
    <dbReference type="NCBI Taxonomy" id="1512"/>
    <lineage>
        <taxon>Bacteria</taxon>
        <taxon>Bacillati</taxon>
        <taxon>Bacillota</taxon>
        <taxon>Clostridia</taxon>
        <taxon>Lachnospirales</taxon>
        <taxon>Lachnospiraceae</taxon>
        <taxon>Otoolea</taxon>
    </lineage>
</organism>
<evidence type="ECO:0000313" key="1">
    <source>
        <dbReference type="EMBL" id="VYU42452.1"/>
    </source>
</evidence>
<accession>A0A6N3EN93</accession>
<dbReference type="AlphaFoldDB" id="A0A6N3EN93"/>
<protein>
    <submittedName>
        <fullName evidence="1">Uncharacterized protein</fullName>
    </submittedName>
</protein>
<dbReference type="EMBL" id="CACRUA010000026">
    <property type="protein sequence ID" value="VYU42452.1"/>
    <property type="molecule type" value="Genomic_DNA"/>
</dbReference>
<proteinExistence type="predicted"/>